<gene>
    <name evidence="6" type="ORF">JEQ12_007501</name>
</gene>
<dbReference type="PANTHER" id="PTHR23267">
    <property type="entry name" value="IMMUNOGLOBULIN LIGHT CHAIN"/>
    <property type="match status" value="1"/>
</dbReference>
<dbReference type="InterPro" id="IPR013783">
    <property type="entry name" value="Ig-like_fold"/>
</dbReference>
<organism evidence="6 7">
    <name type="scientific">Ovis aries</name>
    <name type="common">Sheep</name>
    <dbReference type="NCBI Taxonomy" id="9940"/>
    <lineage>
        <taxon>Eukaryota</taxon>
        <taxon>Metazoa</taxon>
        <taxon>Chordata</taxon>
        <taxon>Craniata</taxon>
        <taxon>Vertebrata</taxon>
        <taxon>Euteleostomi</taxon>
        <taxon>Mammalia</taxon>
        <taxon>Eutheria</taxon>
        <taxon>Laurasiatheria</taxon>
        <taxon>Artiodactyla</taxon>
        <taxon>Ruminantia</taxon>
        <taxon>Pecora</taxon>
        <taxon>Bovidae</taxon>
        <taxon>Caprinae</taxon>
        <taxon>Ovis</taxon>
    </lineage>
</organism>
<dbReference type="InterPro" id="IPR007110">
    <property type="entry name" value="Ig-like_dom"/>
</dbReference>
<dbReference type="InterPro" id="IPR050150">
    <property type="entry name" value="IgV_Light_Chain"/>
</dbReference>
<dbReference type="SMART" id="SM00409">
    <property type="entry name" value="IG"/>
    <property type="match status" value="2"/>
</dbReference>
<feature type="region of interest" description="Disordered" evidence="4">
    <location>
        <begin position="280"/>
        <end position="299"/>
    </location>
</feature>
<feature type="compositionally biased region" description="Polar residues" evidence="4">
    <location>
        <begin position="22"/>
        <end position="38"/>
    </location>
</feature>
<evidence type="ECO:0000256" key="4">
    <source>
        <dbReference type="SAM" id="MobiDB-lite"/>
    </source>
</evidence>
<evidence type="ECO:0000256" key="2">
    <source>
        <dbReference type="ARBA" id="ARBA00023157"/>
    </source>
</evidence>
<evidence type="ECO:0000259" key="5">
    <source>
        <dbReference type="PROSITE" id="PS50835"/>
    </source>
</evidence>
<keyword evidence="1" id="KW-0732">Signal</keyword>
<dbReference type="InterPro" id="IPR013106">
    <property type="entry name" value="Ig_V-set"/>
</dbReference>
<dbReference type="EMBL" id="JAEMGP010000017">
    <property type="protein sequence ID" value="KAG5198905.1"/>
    <property type="molecule type" value="Genomic_DNA"/>
</dbReference>
<dbReference type="PROSITE" id="PS50835">
    <property type="entry name" value="IG_LIKE"/>
    <property type="match status" value="1"/>
</dbReference>
<protein>
    <recommendedName>
        <fullName evidence="5">Ig-like domain-containing protein</fullName>
    </recommendedName>
</protein>
<reference evidence="6 7" key="1">
    <citation type="submission" date="2020-12" db="EMBL/GenBank/DDBJ databases">
        <title>De novo assembly of Tibetan sheep genome.</title>
        <authorList>
            <person name="Li X."/>
        </authorList>
    </citation>
    <scope>NUCLEOTIDE SEQUENCE [LARGE SCALE GENOMIC DNA]</scope>
    <source>
        <tissue evidence="6">Heart</tissue>
    </source>
</reference>
<dbReference type="AlphaFoldDB" id="A0A836A2C1"/>
<dbReference type="FunFam" id="2.60.40.10:FF:000721">
    <property type="entry name" value="Immunoglobulin lambda variable 5-45"/>
    <property type="match status" value="1"/>
</dbReference>
<dbReference type="Pfam" id="PF07686">
    <property type="entry name" value="V-set"/>
    <property type="match status" value="2"/>
</dbReference>
<feature type="domain" description="Ig-like" evidence="5">
    <location>
        <begin position="172"/>
        <end position="286"/>
    </location>
</feature>
<dbReference type="SUPFAM" id="SSF48726">
    <property type="entry name" value="Immunoglobulin"/>
    <property type="match status" value="2"/>
</dbReference>
<dbReference type="Proteomes" id="UP000664991">
    <property type="component" value="Chromosome 17"/>
</dbReference>
<dbReference type="SMART" id="SM00406">
    <property type="entry name" value="IGv"/>
    <property type="match status" value="2"/>
</dbReference>
<proteinExistence type="predicted"/>
<evidence type="ECO:0000256" key="3">
    <source>
        <dbReference type="ARBA" id="ARBA00023319"/>
    </source>
</evidence>
<evidence type="ECO:0000256" key="1">
    <source>
        <dbReference type="ARBA" id="ARBA00022729"/>
    </source>
</evidence>
<evidence type="ECO:0000313" key="7">
    <source>
        <dbReference type="Proteomes" id="UP000664991"/>
    </source>
</evidence>
<comment type="caution">
    <text evidence="6">The sequence shown here is derived from an EMBL/GenBank/DDBJ whole genome shotgun (WGS) entry which is preliminary data.</text>
</comment>
<keyword evidence="3" id="KW-0393">Immunoglobulin domain</keyword>
<evidence type="ECO:0000313" key="6">
    <source>
        <dbReference type="EMBL" id="KAG5198905.1"/>
    </source>
</evidence>
<keyword evidence="2" id="KW-1015">Disulfide bond</keyword>
<accession>A0A836A2C1</accession>
<dbReference type="Gene3D" id="2.60.40.10">
    <property type="entry name" value="Immunoglobulins"/>
    <property type="match status" value="2"/>
</dbReference>
<name>A0A836A2C1_SHEEP</name>
<dbReference type="InterPro" id="IPR036179">
    <property type="entry name" value="Ig-like_dom_sf"/>
</dbReference>
<sequence length="402" mass="42507">MATMTRDSRQNPCFVTDDRGQDSPQQPDSPSLTTPTTCRKGSWAQAVLTQPSSVSKSLGQSVSITCSGSSSNVGYGNYVSWFQQVPGSAPKLLIYGATSRASGVPDRFSGSRGDYFGYCCTNTGASKVGTGPGHQGSAPSLISPWGADSGTLSCSSCPVSPVSVSAGSLSQPLLTQPASLSASPGASARLTCTLSSGYSVGSYTIYWYQQKAGSPPRYLLRFKSDSDKHQGSGVPSHFSGSKDASTNAGLLLISGLQPEDEADYDCAVWHGDTNAHTVLQSSEEVRQKPPPLTPARGSDEVELRGDLNHQNLGKQLSFLEPAEFDNAVPFTSVHLLDGENTLIQCRILGPGSADSAAVRVQDFGPEGHPLPHWKQQQHWGYYVSWPQQLPGSAPTLLIYGNG</sequence>
<feature type="region of interest" description="Disordered" evidence="4">
    <location>
        <begin position="1"/>
        <end position="38"/>
    </location>
</feature>
<dbReference type="InterPro" id="IPR003599">
    <property type="entry name" value="Ig_sub"/>
</dbReference>